<dbReference type="PANTHER" id="PTHR48022:SF11">
    <property type="entry name" value="MONOSACCHARIDE TRANSPORTER (HXT8), PUTATIVE (AFU_ORTHOLOGUE AFUA_2G08120)-RELATED"/>
    <property type="match status" value="1"/>
</dbReference>
<evidence type="ECO:0000313" key="11">
    <source>
        <dbReference type="Proteomes" id="UP000258309"/>
    </source>
</evidence>
<dbReference type="PANTHER" id="PTHR48022">
    <property type="entry name" value="PLASTIDIC GLUCOSE TRANSPORTER 4"/>
    <property type="match status" value="1"/>
</dbReference>
<feature type="transmembrane region" description="Helical" evidence="8">
    <location>
        <begin position="110"/>
        <end position="130"/>
    </location>
</feature>
<dbReference type="Pfam" id="PF00083">
    <property type="entry name" value="Sugar_tr"/>
    <property type="match status" value="1"/>
</dbReference>
<dbReference type="InterPro" id="IPR005829">
    <property type="entry name" value="Sugar_transporter_CS"/>
</dbReference>
<keyword evidence="6 8" id="KW-0472">Membrane</keyword>
<keyword evidence="5 8" id="KW-1133">Transmembrane helix</keyword>
<comment type="caution">
    <text evidence="10">The sequence shown here is derived from an EMBL/GenBank/DDBJ whole genome shotgun (WGS) entry which is preliminary data.</text>
</comment>
<feature type="transmembrane region" description="Helical" evidence="8">
    <location>
        <begin position="431"/>
        <end position="450"/>
    </location>
</feature>
<feature type="transmembrane region" description="Helical" evidence="8">
    <location>
        <begin position="12"/>
        <end position="36"/>
    </location>
</feature>
<dbReference type="InterPro" id="IPR005828">
    <property type="entry name" value="MFS_sugar_transport-like"/>
</dbReference>
<dbReference type="Proteomes" id="UP000258309">
    <property type="component" value="Unassembled WGS sequence"/>
</dbReference>
<dbReference type="Gene3D" id="1.20.1250.20">
    <property type="entry name" value="MFS general substrate transporter like domains"/>
    <property type="match status" value="1"/>
</dbReference>
<feature type="transmembrane region" description="Helical" evidence="8">
    <location>
        <begin position="262"/>
        <end position="280"/>
    </location>
</feature>
<gene>
    <name evidence="10" type="ORF">B7463_g10334</name>
</gene>
<organism evidence="10 11">
    <name type="scientific">Scytalidium lignicola</name>
    <name type="common">Hyphomycete</name>
    <dbReference type="NCBI Taxonomy" id="5539"/>
    <lineage>
        <taxon>Eukaryota</taxon>
        <taxon>Fungi</taxon>
        <taxon>Dikarya</taxon>
        <taxon>Ascomycota</taxon>
        <taxon>Pezizomycotina</taxon>
        <taxon>Leotiomycetes</taxon>
        <taxon>Leotiomycetes incertae sedis</taxon>
        <taxon>Scytalidium</taxon>
    </lineage>
</organism>
<reference evidence="10 11" key="1">
    <citation type="submission" date="2018-05" db="EMBL/GenBank/DDBJ databases">
        <title>Draft genome sequence of Scytalidium lignicola DSM 105466, a ubiquitous saprotrophic fungus.</title>
        <authorList>
            <person name="Buettner E."/>
            <person name="Gebauer A.M."/>
            <person name="Hofrichter M."/>
            <person name="Liers C."/>
            <person name="Kellner H."/>
        </authorList>
    </citation>
    <scope>NUCLEOTIDE SEQUENCE [LARGE SCALE GENOMIC DNA]</scope>
    <source>
        <strain evidence="10 11">DSM 105466</strain>
    </source>
</reference>
<dbReference type="PROSITE" id="PS00217">
    <property type="entry name" value="SUGAR_TRANSPORT_2"/>
    <property type="match status" value="1"/>
</dbReference>
<dbReference type="AlphaFoldDB" id="A0A3E2GXZ9"/>
<dbReference type="InterPro" id="IPR036259">
    <property type="entry name" value="MFS_trans_sf"/>
</dbReference>
<feature type="transmembrane region" description="Helical" evidence="8">
    <location>
        <begin position="300"/>
        <end position="320"/>
    </location>
</feature>
<dbReference type="PROSITE" id="PS50850">
    <property type="entry name" value="MFS"/>
    <property type="match status" value="1"/>
</dbReference>
<name>A0A3E2GXZ9_SCYLI</name>
<sequence>MARSPRTVQFLIILFVTFGSITYGYCASIIATTLAQPSFVSYFSLDKRPNTTQLEGAINGLFQTGGLFGALSCSQTADLFGRRKALFIGGACALVGGALQAGSVHIAMFIVARLLAGLGSGALVTLVPLYQSEIAPPAIRGLLVGTHGVVIVIGYITASWIGFGFYFVNASGAQWRIPLAIQCLPPLALISGVMFVPESPRWLILRDRIDEAYIAYTSTRAEITDTNNADETRSQFNLMHSQILHEKQNAITWKDMFTHPTLRFRCFLGFITLFACQATGTQVINNYGPLLYKRLGYDTVLQLLIQSCWITVCPLGNVFNALVVDRIGRVRLLIFGFTGTTIALIGECITVSIFQRTQDTKVASAAVFFLFFHIGCYGVSLDATSYIYASEIFPTPARAKGLAISLSGLFSACIIFLSAAPTAFTAVGWKYYLVFVIFTAIMIVIVYLYFPETSKKTLEELGAVFGDTVEGLTKETEDDIYRRLGHHKDHHPDAVANEEKEMYKHDVDHVERF</sequence>
<feature type="non-terminal residue" evidence="10">
    <location>
        <position position="1"/>
    </location>
</feature>
<evidence type="ECO:0000256" key="8">
    <source>
        <dbReference type="SAM" id="Phobius"/>
    </source>
</evidence>
<dbReference type="PRINTS" id="PR00171">
    <property type="entry name" value="SUGRTRNSPORT"/>
</dbReference>
<evidence type="ECO:0000256" key="4">
    <source>
        <dbReference type="ARBA" id="ARBA00022692"/>
    </source>
</evidence>
<feature type="transmembrane region" description="Helical" evidence="8">
    <location>
        <begin position="85"/>
        <end position="104"/>
    </location>
</feature>
<dbReference type="GO" id="GO:0005351">
    <property type="term" value="F:carbohydrate:proton symporter activity"/>
    <property type="evidence" value="ECO:0007669"/>
    <property type="project" value="TreeGrafter"/>
</dbReference>
<accession>A0A3E2GXZ9</accession>
<evidence type="ECO:0000259" key="9">
    <source>
        <dbReference type="PROSITE" id="PS50850"/>
    </source>
</evidence>
<dbReference type="InterPro" id="IPR050360">
    <property type="entry name" value="MFS_Sugar_Transporters"/>
</dbReference>
<evidence type="ECO:0000256" key="3">
    <source>
        <dbReference type="ARBA" id="ARBA00022448"/>
    </source>
</evidence>
<evidence type="ECO:0000313" key="10">
    <source>
        <dbReference type="EMBL" id="RFU25999.1"/>
    </source>
</evidence>
<keyword evidence="3 7" id="KW-0813">Transport</keyword>
<proteinExistence type="inferred from homology"/>
<protein>
    <recommendedName>
        <fullName evidence="9">Major facilitator superfamily (MFS) profile domain-containing protein</fullName>
    </recommendedName>
</protein>
<evidence type="ECO:0000256" key="1">
    <source>
        <dbReference type="ARBA" id="ARBA00004141"/>
    </source>
</evidence>
<comment type="similarity">
    <text evidence="2 7">Belongs to the major facilitator superfamily. Sugar transporter (TC 2.A.1.1) family.</text>
</comment>
<evidence type="ECO:0000256" key="2">
    <source>
        <dbReference type="ARBA" id="ARBA00010992"/>
    </source>
</evidence>
<dbReference type="NCBIfam" id="TIGR00879">
    <property type="entry name" value="SP"/>
    <property type="match status" value="1"/>
</dbReference>
<dbReference type="InterPro" id="IPR020846">
    <property type="entry name" value="MFS_dom"/>
</dbReference>
<dbReference type="GO" id="GO:0016020">
    <property type="term" value="C:membrane"/>
    <property type="evidence" value="ECO:0007669"/>
    <property type="project" value="UniProtKB-SubCell"/>
</dbReference>
<dbReference type="EMBL" id="NCSJ02000291">
    <property type="protein sequence ID" value="RFU25999.1"/>
    <property type="molecule type" value="Genomic_DNA"/>
</dbReference>
<dbReference type="OrthoDB" id="6612291at2759"/>
<dbReference type="OMA" id="CITVSIF"/>
<evidence type="ECO:0000256" key="6">
    <source>
        <dbReference type="ARBA" id="ARBA00023136"/>
    </source>
</evidence>
<keyword evidence="4 8" id="KW-0812">Transmembrane</keyword>
<feature type="transmembrane region" description="Helical" evidence="8">
    <location>
        <begin position="366"/>
        <end position="389"/>
    </location>
</feature>
<evidence type="ECO:0000256" key="7">
    <source>
        <dbReference type="RuleBase" id="RU003346"/>
    </source>
</evidence>
<dbReference type="SUPFAM" id="SSF103473">
    <property type="entry name" value="MFS general substrate transporter"/>
    <property type="match status" value="1"/>
</dbReference>
<comment type="subcellular location">
    <subcellularLocation>
        <location evidence="1">Membrane</location>
        <topology evidence="1">Multi-pass membrane protein</topology>
    </subcellularLocation>
</comment>
<feature type="non-terminal residue" evidence="10">
    <location>
        <position position="513"/>
    </location>
</feature>
<dbReference type="FunFam" id="1.20.1250.20:FF:000134">
    <property type="entry name" value="MFS sugar transporter protein"/>
    <property type="match status" value="1"/>
</dbReference>
<feature type="domain" description="Major facilitator superfamily (MFS) profile" evidence="9">
    <location>
        <begin position="12"/>
        <end position="454"/>
    </location>
</feature>
<feature type="transmembrane region" description="Helical" evidence="8">
    <location>
        <begin position="332"/>
        <end position="354"/>
    </location>
</feature>
<feature type="transmembrane region" description="Helical" evidence="8">
    <location>
        <begin position="142"/>
        <end position="167"/>
    </location>
</feature>
<keyword evidence="11" id="KW-1185">Reference proteome</keyword>
<dbReference type="InterPro" id="IPR003663">
    <property type="entry name" value="Sugar/inositol_transpt"/>
</dbReference>
<evidence type="ECO:0000256" key="5">
    <source>
        <dbReference type="ARBA" id="ARBA00022989"/>
    </source>
</evidence>
<feature type="transmembrane region" description="Helical" evidence="8">
    <location>
        <begin position="401"/>
        <end position="419"/>
    </location>
</feature>